<evidence type="ECO:0000259" key="8">
    <source>
        <dbReference type="PROSITE" id="PS51379"/>
    </source>
</evidence>
<dbReference type="GO" id="GO:0051536">
    <property type="term" value="F:iron-sulfur cluster binding"/>
    <property type="evidence" value="ECO:0007669"/>
    <property type="project" value="UniProtKB-KW"/>
</dbReference>
<reference evidence="10 11" key="1">
    <citation type="submission" date="2019-03" db="EMBL/GenBank/DDBJ databases">
        <title>Algoriphagus aquimaris sp. nov., isolated form marine sediment in Pohang, Korea.</title>
        <authorList>
            <person name="Kim J."/>
            <person name="Yoon S.-H."/>
            <person name="Lee S.-S."/>
        </authorList>
    </citation>
    <scope>NUCLEOTIDE SEQUENCE [LARGE SCALE GENOMIC DNA]</scope>
    <source>
        <strain evidence="10 11">F21</strain>
    </source>
</reference>
<feature type="domain" description="FAD-binding PCMH-type" evidence="9">
    <location>
        <begin position="40"/>
        <end position="278"/>
    </location>
</feature>
<sequence length="981" mass="108483">MLSDQPNLIPQLEKLATQLEGSLQFDRLSRTLYATDASVYREMPLAVAFPKTESDIQKLIQFATENGTSLIPRTAGTSLAGQCVGNGIVVDVSKHFTQILEFNKEERWVRVQPGVVRDELNRFLKPHGLFFSPITSTANRAMIGGMVGNNSSGTTSIVYGVTRDKVISLNTILSDGKKVVFGEISQDDFDRKCGQKDLEGTLYRQIFDELNNPEVREEIHSQFPKKSIHRRNTGYAVDELLKAELFEGKEKFNFCKLLAGSEGTLAFTTEIKISLDPLPDPVDIVVAAHFESIHESMKSAQVAMKHPATAVELMDKIILDCTKESIEYSKNRYFVEGDPEAILMIEFRGKTLNEAISKGEALIADLKKANLGFAYPIIEPEKVASAWALRAAGLGLLANIPGDPKAVACIEDTAVDIDDLADYIAEFDEMMVAFNQKPVHYAHAGAGEIHLRPVLDLKTQEGVEDFYKISRASAELVKKYQGSLSGEHGDGRVRAAFIPLMVGEKNYELFRRIKYKWDPKNIFNPGKIVDAAPMNQFLRYETGMKTPVHDTVMDFSNVGGILRLAEKCNGSGDCRKLPGSGGTMCPSYMATRNEKDTVRGRANTLREFLTLDKKENAFDHPEIKEALDLCLSCKGCTAECPSNVDMSSMKAEFLYQYQKTHGVPLRSKAFAYINELNGLGAKVPGIANFFLKNSLTGGLMKSVLGVAPKRNLPEISSISLRKWYKKHYASLPGPSNTIKSVYFFVDEFTNHNDTEIGIKAISLLKKLGYEVKVINHEESGRSALSKGLLQKAKKHAEANVRIFEKLIDGNTPLVGLEPSAILSFRDEYPRIVSKELVNAAKKLKFHVHLIDEFLGKEVAAGNIKPEAFSTQSRKVKLHGHCHQKALSSLTWTQKILSLPSNYSVETIPSGCCGMAGSFGYEAEHYEVSQQVGELVLFPAVREAGSDTIIAAPGTSCRHQIADGTGRKALHPVEILWEALEK</sequence>
<proteinExistence type="predicted"/>
<evidence type="ECO:0000256" key="4">
    <source>
        <dbReference type="ARBA" id="ARBA00022827"/>
    </source>
</evidence>
<evidence type="ECO:0000256" key="1">
    <source>
        <dbReference type="ARBA" id="ARBA00001974"/>
    </source>
</evidence>
<gene>
    <name evidence="10" type="ORF">E1898_13355</name>
</gene>
<protein>
    <submittedName>
        <fullName evidence="10">FAD-binding oxidoreductase</fullName>
    </submittedName>
</protein>
<dbReference type="PANTHER" id="PTHR11748">
    <property type="entry name" value="D-LACTATE DEHYDROGENASE"/>
    <property type="match status" value="1"/>
</dbReference>
<organism evidence="10 11">
    <name type="scientific">Algoriphagus formosus</name>
    <dbReference type="NCBI Taxonomy" id="2007308"/>
    <lineage>
        <taxon>Bacteria</taxon>
        <taxon>Pseudomonadati</taxon>
        <taxon>Bacteroidota</taxon>
        <taxon>Cytophagia</taxon>
        <taxon>Cytophagales</taxon>
        <taxon>Cyclobacteriaceae</taxon>
        <taxon>Algoriphagus</taxon>
    </lineage>
</organism>
<dbReference type="PROSITE" id="PS00198">
    <property type="entry name" value="4FE4S_FER_1"/>
    <property type="match status" value="1"/>
</dbReference>
<keyword evidence="6" id="KW-0408">Iron</keyword>
<evidence type="ECO:0000259" key="9">
    <source>
        <dbReference type="PROSITE" id="PS51387"/>
    </source>
</evidence>
<dbReference type="PANTHER" id="PTHR11748:SF119">
    <property type="entry name" value="D-2-HYDROXYGLUTARATE DEHYDROGENASE"/>
    <property type="match status" value="1"/>
</dbReference>
<dbReference type="PROSITE" id="PS51387">
    <property type="entry name" value="FAD_PCMH"/>
    <property type="match status" value="1"/>
</dbReference>
<dbReference type="InterPro" id="IPR006094">
    <property type="entry name" value="Oxid_FAD_bind_N"/>
</dbReference>
<dbReference type="Gene3D" id="3.30.465.10">
    <property type="match status" value="1"/>
</dbReference>
<dbReference type="SUPFAM" id="SSF56176">
    <property type="entry name" value="FAD-binding/transporter-associated domain-like"/>
    <property type="match status" value="1"/>
</dbReference>
<dbReference type="InterPro" id="IPR004113">
    <property type="entry name" value="FAD-bd_oxidored_4_C"/>
</dbReference>
<dbReference type="Proteomes" id="UP000295438">
    <property type="component" value="Unassembled WGS sequence"/>
</dbReference>
<feature type="domain" description="4Fe-4S ferredoxin-type" evidence="8">
    <location>
        <begin position="619"/>
        <end position="652"/>
    </location>
</feature>
<dbReference type="InterPro" id="IPR016166">
    <property type="entry name" value="FAD-bd_PCMH"/>
</dbReference>
<accession>A0A4R5UWE8</accession>
<dbReference type="Pfam" id="PF13534">
    <property type="entry name" value="Fer4_17"/>
    <property type="match status" value="1"/>
</dbReference>
<dbReference type="Pfam" id="PF02913">
    <property type="entry name" value="FAD-oxidase_C"/>
    <property type="match status" value="1"/>
</dbReference>
<dbReference type="Gene3D" id="1.10.45.10">
    <property type="entry name" value="Vanillyl-alcohol Oxidase, Chain A, domain 4"/>
    <property type="match status" value="1"/>
</dbReference>
<dbReference type="InterPro" id="IPR016169">
    <property type="entry name" value="FAD-bd_PCMH_sub2"/>
</dbReference>
<evidence type="ECO:0000313" key="11">
    <source>
        <dbReference type="Proteomes" id="UP000295438"/>
    </source>
</evidence>
<evidence type="ECO:0000256" key="7">
    <source>
        <dbReference type="ARBA" id="ARBA00023014"/>
    </source>
</evidence>
<evidence type="ECO:0000313" key="10">
    <source>
        <dbReference type="EMBL" id="TDK43582.1"/>
    </source>
</evidence>
<dbReference type="InterPro" id="IPR016171">
    <property type="entry name" value="Vanillyl_alc_oxidase_C-sub2"/>
</dbReference>
<keyword evidence="5" id="KW-0560">Oxidoreductase</keyword>
<evidence type="ECO:0000256" key="6">
    <source>
        <dbReference type="ARBA" id="ARBA00023004"/>
    </source>
</evidence>
<keyword evidence="11" id="KW-1185">Reference proteome</keyword>
<dbReference type="PROSITE" id="PS51379">
    <property type="entry name" value="4FE4S_FER_2"/>
    <property type="match status" value="1"/>
</dbReference>
<dbReference type="GO" id="GO:1903457">
    <property type="term" value="P:lactate catabolic process"/>
    <property type="evidence" value="ECO:0007669"/>
    <property type="project" value="TreeGrafter"/>
</dbReference>
<keyword evidence="4" id="KW-0274">FAD</keyword>
<evidence type="ECO:0000256" key="5">
    <source>
        <dbReference type="ARBA" id="ARBA00023002"/>
    </source>
</evidence>
<dbReference type="SUPFAM" id="SSF55103">
    <property type="entry name" value="FAD-linked oxidases, C-terminal domain"/>
    <property type="match status" value="1"/>
</dbReference>
<dbReference type="GO" id="GO:0008720">
    <property type="term" value="F:D-lactate dehydrogenase (NAD+) activity"/>
    <property type="evidence" value="ECO:0007669"/>
    <property type="project" value="TreeGrafter"/>
</dbReference>
<name>A0A4R5UWE8_9BACT</name>
<dbReference type="Gene3D" id="3.30.70.2740">
    <property type="match status" value="1"/>
</dbReference>
<dbReference type="EMBL" id="SMUW01000035">
    <property type="protein sequence ID" value="TDK43582.1"/>
    <property type="molecule type" value="Genomic_DNA"/>
</dbReference>
<keyword evidence="3" id="KW-0479">Metal-binding</keyword>
<keyword evidence="7" id="KW-0411">Iron-sulfur</keyword>
<dbReference type="InterPro" id="IPR016164">
    <property type="entry name" value="FAD-linked_Oxase-like_C"/>
</dbReference>
<comment type="caution">
    <text evidence="10">The sequence shown here is derived from an EMBL/GenBank/DDBJ whole genome shotgun (WGS) entry which is preliminary data.</text>
</comment>
<dbReference type="InterPro" id="IPR017900">
    <property type="entry name" value="4Fe4S_Fe_S_CS"/>
</dbReference>
<comment type="cofactor">
    <cofactor evidence="1">
        <name>FAD</name>
        <dbReference type="ChEBI" id="CHEBI:57692"/>
    </cofactor>
</comment>
<keyword evidence="2" id="KW-0285">Flavoprotein</keyword>
<dbReference type="SUPFAM" id="SSF46548">
    <property type="entry name" value="alpha-helical ferredoxin"/>
    <property type="match status" value="1"/>
</dbReference>
<dbReference type="GO" id="GO:0071949">
    <property type="term" value="F:FAD binding"/>
    <property type="evidence" value="ECO:0007669"/>
    <property type="project" value="InterPro"/>
</dbReference>
<evidence type="ECO:0000256" key="2">
    <source>
        <dbReference type="ARBA" id="ARBA00022630"/>
    </source>
</evidence>
<dbReference type="Pfam" id="PF01565">
    <property type="entry name" value="FAD_binding_4"/>
    <property type="match status" value="1"/>
</dbReference>
<dbReference type="GO" id="GO:0046872">
    <property type="term" value="F:metal ion binding"/>
    <property type="evidence" value="ECO:0007669"/>
    <property type="project" value="UniProtKB-KW"/>
</dbReference>
<dbReference type="RefSeq" id="WP_133391260.1">
    <property type="nucleotide sequence ID" value="NZ_SMUW01000035.1"/>
</dbReference>
<evidence type="ECO:0000256" key="3">
    <source>
        <dbReference type="ARBA" id="ARBA00022723"/>
    </source>
</evidence>
<dbReference type="AlphaFoldDB" id="A0A4R5UWE8"/>
<dbReference type="GO" id="GO:0004458">
    <property type="term" value="F:D-lactate dehydrogenase (cytochrome) activity"/>
    <property type="evidence" value="ECO:0007669"/>
    <property type="project" value="TreeGrafter"/>
</dbReference>
<dbReference type="InterPro" id="IPR017896">
    <property type="entry name" value="4Fe4S_Fe-S-bd"/>
</dbReference>
<dbReference type="InterPro" id="IPR036318">
    <property type="entry name" value="FAD-bd_PCMH-like_sf"/>
</dbReference>